<protein>
    <submittedName>
        <fullName evidence="2">Uncharacterized protein</fullName>
    </submittedName>
</protein>
<comment type="caution">
    <text evidence="2">The sequence shown here is derived from an EMBL/GenBank/DDBJ whole genome shotgun (WGS) entry which is preliminary data.</text>
</comment>
<sequence>MPLIFTPSTDHPLYSLLASPPPHPFPPASQSPARKSLPRSSPRSTPPRSRSTRSAAHRSRKASSPLPPAIDYGDMFHPTSIDPSLEPGGARADAQQAEEAPGTELFSPSSPPSAAAQPAAPQPPAPRPGTTGPPPRGGRSLRQSSTAPAASSRSALGSQPSSPASHLAALPPPARRPRTLSAAHLRQISKQRLHRANVGSAAASTDSRMSARTGGMWRRQRGRNDHKRARPAYAGLPLGAVLGSSVVNLDAMCRARGRHDELLRTAKGGTVSRESERIRQYRELRRRMRLQEALVQEFRMKELAVGLRKPRQMAHAPDGGGGADGWSKDRTPVRADFNPYDTSQLRDGWALEGGYERYEPVTGEGLLAIHERVLGAIPPLVSEEDIETEKRRAWDETMPKFDAEEEREKVRGQLEHIERMLESMEFSASVIPTGGEEKKEEGGGELSDDPFPRPEGEGGAAPGSPAFSDGDPAGYPLDSPRLRSIRPVLSLDCRLLYEADVRREDEERREREERLLGMRHLEEGGEGDVVVAPGYFVDDATIRTNATGGGFSDDDDDDSF</sequence>
<organism evidence="2 3">
    <name type="scientific">Tetraparma gracilis</name>
    <dbReference type="NCBI Taxonomy" id="2962635"/>
    <lineage>
        <taxon>Eukaryota</taxon>
        <taxon>Sar</taxon>
        <taxon>Stramenopiles</taxon>
        <taxon>Ochrophyta</taxon>
        <taxon>Bolidophyceae</taxon>
        <taxon>Parmales</taxon>
        <taxon>Triparmaceae</taxon>
        <taxon>Tetraparma</taxon>
    </lineage>
</organism>
<evidence type="ECO:0000256" key="1">
    <source>
        <dbReference type="SAM" id="MobiDB-lite"/>
    </source>
</evidence>
<evidence type="ECO:0000313" key="2">
    <source>
        <dbReference type="EMBL" id="GMI43058.1"/>
    </source>
</evidence>
<feature type="compositionally biased region" description="Basic residues" evidence="1">
    <location>
        <begin position="218"/>
        <end position="227"/>
    </location>
</feature>
<feature type="compositionally biased region" description="Pro residues" evidence="1">
    <location>
        <begin position="120"/>
        <end position="136"/>
    </location>
</feature>
<proteinExistence type="predicted"/>
<evidence type="ECO:0000313" key="3">
    <source>
        <dbReference type="Proteomes" id="UP001165060"/>
    </source>
</evidence>
<gene>
    <name evidence="2" type="ORF">TeGR_g9079</name>
</gene>
<feature type="compositionally biased region" description="Pro residues" evidence="1">
    <location>
        <begin position="19"/>
        <end position="29"/>
    </location>
</feature>
<dbReference type="Proteomes" id="UP001165060">
    <property type="component" value="Unassembled WGS sequence"/>
</dbReference>
<feature type="region of interest" description="Disordered" evidence="1">
    <location>
        <begin position="309"/>
        <end position="339"/>
    </location>
</feature>
<feature type="region of interest" description="Disordered" evidence="1">
    <location>
        <begin position="426"/>
        <end position="481"/>
    </location>
</feature>
<accession>A0ABQ6N7N6</accession>
<feature type="compositionally biased region" description="Low complexity" evidence="1">
    <location>
        <begin position="137"/>
        <end position="169"/>
    </location>
</feature>
<keyword evidence="3" id="KW-1185">Reference proteome</keyword>
<feature type="compositionally biased region" description="Low complexity" evidence="1">
    <location>
        <begin position="30"/>
        <end position="54"/>
    </location>
</feature>
<name>A0ABQ6N7N6_9STRA</name>
<reference evidence="2 3" key="1">
    <citation type="journal article" date="2023" name="Commun. Biol.">
        <title>Genome analysis of Parmales, the sister group of diatoms, reveals the evolutionary specialization of diatoms from phago-mixotrophs to photoautotrophs.</title>
        <authorList>
            <person name="Ban H."/>
            <person name="Sato S."/>
            <person name="Yoshikawa S."/>
            <person name="Yamada K."/>
            <person name="Nakamura Y."/>
            <person name="Ichinomiya M."/>
            <person name="Sato N."/>
            <person name="Blanc-Mathieu R."/>
            <person name="Endo H."/>
            <person name="Kuwata A."/>
            <person name="Ogata H."/>
        </authorList>
    </citation>
    <scope>NUCLEOTIDE SEQUENCE [LARGE SCALE GENOMIC DNA]</scope>
</reference>
<dbReference type="EMBL" id="BRYB01001107">
    <property type="protein sequence ID" value="GMI43058.1"/>
    <property type="molecule type" value="Genomic_DNA"/>
</dbReference>
<feature type="region of interest" description="Disordered" evidence="1">
    <location>
        <begin position="1"/>
        <end position="227"/>
    </location>
</feature>